<sequence>VGRRGHTGDPLDAIRRIARTCLQLLLIPQYAWLTNLFDAEEHLAVKVDTNRRRDNTAMTRLINPIRRGVPTASDEIAQLARPPWRRRHPGLL</sequence>
<accession>A0A2U3N4S1</accession>
<protein>
    <submittedName>
        <fullName evidence="1">Transposase</fullName>
    </submittedName>
</protein>
<dbReference type="AlphaFoldDB" id="A0A2U3N4S1"/>
<dbReference type="Proteomes" id="UP000241595">
    <property type="component" value="Unassembled WGS sequence"/>
</dbReference>
<keyword evidence="2" id="KW-1185">Reference proteome</keyword>
<organism evidence="1 2">
    <name type="scientific">Mycobacterium terramassiliense</name>
    <dbReference type="NCBI Taxonomy" id="1841859"/>
    <lineage>
        <taxon>Bacteria</taxon>
        <taxon>Bacillati</taxon>
        <taxon>Actinomycetota</taxon>
        <taxon>Actinomycetes</taxon>
        <taxon>Mycobacteriales</taxon>
        <taxon>Mycobacteriaceae</taxon>
        <taxon>Mycobacterium</taxon>
    </lineage>
</organism>
<dbReference type="EMBL" id="FTRV01000005">
    <property type="protein sequence ID" value="SPM26533.1"/>
    <property type="molecule type" value="Genomic_DNA"/>
</dbReference>
<evidence type="ECO:0000313" key="1">
    <source>
        <dbReference type="EMBL" id="SPM26533.1"/>
    </source>
</evidence>
<name>A0A2U3N4S1_9MYCO</name>
<evidence type="ECO:0000313" key="2">
    <source>
        <dbReference type="Proteomes" id="UP000241595"/>
    </source>
</evidence>
<feature type="non-terminal residue" evidence="1">
    <location>
        <position position="92"/>
    </location>
</feature>
<proteinExistence type="predicted"/>
<reference evidence="1 2" key="1">
    <citation type="submission" date="2017-01" db="EMBL/GenBank/DDBJ databases">
        <authorList>
            <consortium name="Urmite Genomes"/>
        </authorList>
    </citation>
    <scope>NUCLEOTIDE SEQUENCE [LARGE SCALE GENOMIC DNA]</scope>
    <source>
        <strain evidence="1 2">AB308</strain>
    </source>
</reference>
<feature type="non-terminal residue" evidence="1">
    <location>
        <position position="1"/>
    </location>
</feature>
<gene>
    <name evidence="1" type="ORF">MTAB308_8</name>
</gene>